<evidence type="ECO:0000313" key="1">
    <source>
        <dbReference type="EMBL" id="KAI0085314.1"/>
    </source>
</evidence>
<proteinExistence type="predicted"/>
<comment type="caution">
    <text evidence="1">The sequence shown here is derived from an EMBL/GenBank/DDBJ whole genome shotgun (WGS) entry which is preliminary data.</text>
</comment>
<reference evidence="1" key="1">
    <citation type="journal article" date="2021" name="Environ. Microbiol.">
        <title>Gene family expansions and transcriptome signatures uncover fungal adaptations to wood decay.</title>
        <authorList>
            <person name="Hage H."/>
            <person name="Miyauchi S."/>
            <person name="Viragh M."/>
            <person name="Drula E."/>
            <person name="Min B."/>
            <person name="Chaduli D."/>
            <person name="Navarro D."/>
            <person name="Favel A."/>
            <person name="Norest M."/>
            <person name="Lesage-Meessen L."/>
            <person name="Balint B."/>
            <person name="Merenyi Z."/>
            <person name="de Eugenio L."/>
            <person name="Morin E."/>
            <person name="Martinez A.T."/>
            <person name="Baldrian P."/>
            <person name="Stursova M."/>
            <person name="Martinez M.J."/>
            <person name="Novotny C."/>
            <person name="Magnuson J.K."/>
            <person name="Spatafora J.W."/>
            <person name="Maurice S."/>
            <person name="Pangilinan J."/>
            <person name="Andreopoulos W."/>
            <person name="LaButti K."/>
            <person name="Hundley H."/>
            <person name="Na H."/>
            <person name="Kuo A."/>
            <person name="Barry K."/>
            <person name="Lipzen A."/>
            <person name="Henrissat B."/>
            <person name="Riley R."/>
            <person name="Ahrendt S."/>
            <person name="Nagy L.G."/>
            <person name="Grigoriev I.V."/>
            <person name="Martin F."/>
            <person name="Rosso M.N."/>
        </authorList>
    </citation>
    <scope>NUCLEOTIDE SEQUENCE</scope>
    <source>
        <strain evidence="1">CBS 384.51</strain>
    </source>
</reference>
<dbReference type="EMBL" id="MU274932">
    <property type="protein sequence ID" value="KAI0085314.1"/>
    <property type="molecule type" value="Genomic_DNA"/>
</dbReference>
<keyword evidence="2" id="KW-1185">Reference proteome</keyword>
<dbReference type="Proteomes" id="UP001055072">
    <property type="component" value="Unassembled WGS sequence"/>
</dbReference>
<organism evidence="1 2">
    <name type="scientific">Irpex rosettiformis</name>
    <dbReference type="NCBI Taxonomy" id="378272"/>
    <lineage>
        <taxon>Eukaryota</taxon>
        <taxon>Fungi</taxon>
        <taxon>Dikarya</taxon>
        <taxon>Basidiomycota</taxon>
        <taxon>Agaricomycotina</taxon>
        <taxon>Agaricomycetes</taxon>
        <taxon>Polyporales</taxon>
        <taxon>Irpicaceae</taxon>
        <taxon>Irpex</taxon>
    </lineage>
</organism>
<evidence type="ECO:0000313" key="2">
    <source>
        <dbReference type="Proteomes" id="UP001055072"/>
    </source>
</evidence>
<accession>A0ACB8TU08</accession>
<protein>
    <submittedName>
        <fullName evidence="1">Uncharacterized protein</fullName>
    </submittedName>
</protein>
<sequence length="217" mass="23615">MSALPKQAQARKAGLGLNKSFASRPADSQSVDGKERIGTDIDEDLINGKAWQLSPTQIPAQGPSITVGARSSSASLDEIVLEGMHSLSFSTEFSRRGSCSDELGAFASIMIAQLLPCLRNKVTKGPDHFKAHHFKAHRLVGAWELAKLARQAAEVDRYIIAAGDFNSVSIAPPMHIIRNHANLRDAWDDSHKEVRRLSIAGQPTPIDICFWGYRGSS</sequence>
<gene>
    <name evidence="1" type="ORF">BDY19DRAFT_996857</name>
</gene>
<name>A0ACB8TU08_9APHY</name>